<feature type="domain" description="Putative restriction endonuclease" evidence="1">
    <location>
        <begin position="25"/>
        <end position="165"/>
    </location>
</feature>
<sequence length="201" mass="23088">MPRSSLLEKFEETYPIGLPKKYTAKDYFKLPEGSPYQLIEGELIMTPSPFTEHQAISRNLGMIIANHVKKNKLGYVYYAPIDVYLDNRNAYQPDIIFISNKNRDIIKKTGIDGSPDLVVEILSQSNAYYDKKVKKEVYERSGVTEYIIIDPKAKNINILRRTTGDSKKFDEILSVKYKDKAIPDIKTLDLKINLGDIFTEI</sequence>
<dbReference type="PANTHER" id="PTHR34107">
    <property type="entry name" value="SLL0198 PROTEIN-RELATED"/>
    <property type="match status" value="1"/>
</dbReference>
<dbReference type="Pfam" id="PF05685">
    <property type="entry name" value="Uma2"/>
    <property type="match status" value="1"/>
</dbReference>
<dbReference type="GO" id="GO:0004519">
    <property type="term" value="F:endonuclease activity"/>
    <property type="evidence" value="ECO:0007669"/>
    <property type="project" value="UniProtKB-KW"/>
</dbReference>
<keyword evidence="2" id="KW-0378">Hydrolase</keyword>
<dbReference type="InterPro" id="IPR008538">
    <property type="entry name" value="Uma2"/>
</dbReference>
<evidence type="ECO:0000313" key="2">
    <source>
        <dbReference type="EMBL" id="RZD14170.1"/>
    </source>
</evidence>
<dbReference type="InterPro" id="IPR011335">
    <property type="entry name" value="Restrct_endonuc-II-like"/>
</dbReference>
<accession>A0A519BA51</accession>
<organism evidence="2 3">
    <name type="scientific">Candidatus Acidulodesulfobacterium ferriphilum</name>
    <dbReference type="NCBI Taxonomy" id="2597223"/>
    <lineage>
        <taxon>Bacteria</taxon>
        <taxon>Deltaproteobacteria</taxon>
        <taxon>Candidatus Acidulodesulfobacterales</taxon>
        <taxon>Candidatus Acidulodesulfobacterium</taxon>
    </lineage>
</organism>
<gene>
    <name evidence="2" type="ORF">EVJ47_08030</name>
</gene>
<evidence type="ECO:0000313" key="3">
    <source>
        <dbReference type="Proteomes" id="UP000320813"/>
    </source>
</evidence>
<dbReference type="Proteomes" id="UP000320813">
    <property type="component" value="Unassembled WGS sequence"/>
</dbReference>
<proteinExistence type="predicted"/>
<reference evidence="2 3" key="1">
    <citation type="submission" date="2019-01" db="EMBL/GenBank/DDBJ databases">
        <title>Insights into ecological role of a new deltaproteobacterial order Candidatus Sinidesulfobacterales (Sva0485) by metagenomics and metatranscriptomics.</title>
        <authorList>
            <person name="Tan S."/>
            <person name="Liu J."/>
            <person name="Fang Y."/>
            <person name="Hedlund B.P."/>
            <person name="Lian Z.H."/>
            <person name="Huang L.Y."/>
            <person name="Li J.T."/>
            <person name="Huang L.N."/>
            <person name="Li W.J."/>
            <person name="Jiang H.C."/>
            <person name="Dong H.L."/>
            <person name="Shu W.S."/>
        </authorList>
    </citation>
    <scope>NUCLEOTIDE SEQUENCE [LARGE SCALE GENOMIC DNA]</scope>
    <source>
        <strain evidence="2">AP3</strain>
    </source>
</reference>
<dbReference type="PANTHER" id="PTHR34107:SF4">
    <property type="entry name" value="SLL1222 PROTEIN"/>
    <property type="match status" value="1"/>
</dbReference>
<dbReference type="EMBL" id="SGBD01000004">
    <property type="protein sequence ID" value="RZD14170.1"/>
    <property type="molecule type" value="Genomic_DNA"/>
</dbReference>
<dbReference type="Gene3D" id="3.90.1570.10">
    <property type="entry name" value="tt1808, chain A"/>
    <property type="match status" value="1"/>
</dbReference>
<protein>
    <submittedName>
        <fullName evidence="2">Uma2 family endonuclease</fullName>
    </submittedName>
</protein>
<name>A0A519BA51_9DELT</name>
<keyword evidence="2" id="KW-0255">Endonuclease</keyword>
<dbReference type="SUPFAM" id="SSF52980">
    <property type="entry name" value="Restriction endonuclease-like"/>
    <property type="match status" value="1"/>
</dbReference>
<dbReference type="AlphaFoldDB" id="A0A519BA51"/>
<keyword evidence="2" id="KW-0540">Nuclease</keyword>
<evidence type="ECO:0000259" key="1">
    <source>
        <dbReference type="Pfam" id="PF05685"/>
    </source>
</evidence>
<dbReference type="InterPro" id="IPR012296">
    <property type="entry name" value="Nuclease_put_TT1808"/>
</dbReference>
<comment type="caution">
    <text evidence="2">The sequence shown here is derived from an EMBL/GenBank/DDBJ whole genome shotgun (WGS) entry which is preliminary data.</text>
</comment>
<dbReference type="CDD" id="cd06260">
    <property type="entry name" value="DUF820-like"/>
    <property type="match status" value="1"/>
</dbReference>